<dbReference type="PROSITE" id="PS50088">
    <property type="entry name" value="ANK_REPEAT"/>
    <property type="match status" value="1"/>
</dbReference>
<comment type="caution">
    <text evidence="8">The sequence shown here is derived from an EMBL/GenBank/DDBJ whole genome shotgun (WGS) entry which is preliminary data.</text>
</comment>
<dbReference type="InterPro" id="IPR013083">
    <property type="entry name" value="Znf_RING/FYVE/PHD"/>
</dbReference>
<keyword evidence="1" id="KW-0479">Metal-binding</keyword>
<evidence type="ECO:0000313" key="8">
    <source>
        <dbReference type="EMBL" id="EJK66142.1"/>
    </source>
</evidence>
<dbReference type="SUPFAM" id="SSF57850">
    <property type="entry name" value="RING/U-box"/>
    <property type="match status" value="1"/>
</dbReference>
<keyword evidence="9" id="KW-1185">Reference proteome</keyword>
<dbReference type="AlphaFoldDB" id="K0T6U3"/>
<dbReference type="InterPro" id="IPR036770">
    <property type="entry name" value="Ankyrin_rpt-contain_sf"/>
</dbReference>
<proteinExistence type="predicted"/>
<dbReference type="InterPro" id="IPR001841">
    <property type="entry name" value="Znf_RING"/>
</dbReference>
<dbReference type="eggNOG" id="ENOG502QSQ8">
    <property type="taxonomic scope" value="Eukaryota"/>
</dbReference>
<feature type="repeat" description="ANK" evidence="4">
    <location>
        <begin position="270"/>
        <end position="302"/>
    </location>
</feature>
<dbReference type="GO" id="GO:0008270">
    <property type="term" value="F:zinc ion binding"/>
    <property type="evidence" value="ECO:0007669"/>
    <property type="project" value="UniProtKB-KW"/>
</dbReference>
<keyword evidence="4" id="KW-0040">ANK repeat</keyword>
<dbReference type="InterPro" id="IPR027370">
    <property type="entry name" value="Znf-RING_euk"/>
</dbReference>
<dbReference type="InterPro" id="IPR017907">
    <property type="entry name" value="Znf_RING_CS"/>
</dbReference>
<dbReference type="Proteomes" id="UP000266841">
    <property type="component" value="Unassembled WGS sequence"/>
</dbReference>
<reference evidence="8 9" key="1">
    <citation type="journal article" date="2012" name="Genome Biol.">
        <title>Genome and low-iron response of an oceanic diatom adapted to chronic iron limitation.</title>
        <authorList>
            <person name="Lommer M."/>
            <person name="Specht M."/>
            <person name="Roy A.S."/>
            <person name="Kraemer L."/>
            <person name="Andreson R."/>
            <person name="Gutowska M.A."/>
            <person name="Wolf J."/>
            <person name="Bergner S.V."/>
            <person name="Schilhabel M.B."/>
            <person name="Klostermeier U.C."/>
            <person name="Beiko R.G."/>
            <person name="Rosenstiel P."/>
            <person name="Hippler M."/>
            <person name="Laroche J."/>
        </authorList>
    </citation>
    <scope>NUCLEOTIDE SEQUENCE [LARGE SCALE GENOMIC DNA]</scope>
    <source>
        <strain evidence="8 9">CCMP1005</strain>
    </source>
</reference>
<evidence type="ECO:0000256" key="5">
    <source>
        <dbReference type="PROSITE-ProRule" id="PRU00175"/>
    </source>
</evidence>
<evidence type="ECO:0000256" key="2">
    <source>
        <dbReference type="ARBA" id="ARBA00022771"/>
    </source>
</evidence>
<evidence type="ECO:0000256" key="1">
    <source>
        <dbReference type="ARBA" id="ARBA00022723"/>
    </source>
</evidence>
<keyword evidence="2 5" id="KW-0863">Zinc-finger</keyword>
<dbReference type="EMBL" id="AGNL01015239">
    <property type="protein sequence ID" value="EJK66142.1"/>
    <property type="molecule type" value="Genomic_DNA"/>
</dbReference>
<feature type="domain" description="RING-type" evidence="7">
    <location>
        <begin position="98"/>
        <end position="148"/>
    </location>
</feature>
<dbReference type="Pfam" id="PF13445">
    <property type="entry name" value="zf-RING_UBOX"/>
    <property type="match status" value="1"/>
</dbReference>
<dbReference type="Gene3D" id="3.30.40.10">
    <property type="entry name" value="Zinc/RING finger domain, C3HC4 (zinc finger)"/>
    <property type="match status" value="1"/>
</dbReference>
<dbReference type="OrthoDB" id="194358at2759"/>
<feature type="region of interest" description="Disordered" evidence="6">
    <location>
        <begin position="492"/>
        <end position="514"/>
    </location>
</feature>
<dbReference type="PANTHER" id="PTHR12109">
    <property type="entry name" value="RING FINGER PROTEIN 141-RELATED"/>
    <property type="match status" value="1"/>
</dbReference>
<dbReference type="Gene3D" id="1.25.40.20">
    <property type="entry name" value="Ankyrin repeat-containing domain"/>
    <property type="match status" value="1"/>
</dbReference>
<evidence type="ECO:0000256" key="6">
    <source>
        <dbReference type="SAM" id="MobiDB-lite"/>
    </source>
</evidence>
<sequence>MGGKEMQIAWCHKRTNESNERLGVSASSPWNLEVSYCTAHRHRRATHPLLPPTAWPDDVRRGGLGPAPPPTLTHMSKMVDAAAVAEECGSPAAKEEICGICLGVRTNPVDLPCGHSFCEGCLSGWKSPFGSKGNVNKTTERRVCPLCRAPLPPSREMVSQLKSYRLELKKLKGLISHPSHPYVAELGLEYIMAQHSHVEKRLEVLLEDIGEGWDGVTVLGNANPSQTIKLSKYIAIAAVSNDIKTIVRWIKSDRSKAKDRANAKLPEEDYEKPLLQVAASPEHLNLMSILLQEGADVDGQDSTEATALKHNIGQVCSKVTRLLLSWGASFEAAPGEGNYPPRETYAGVALECGNNEMADLLQSELGGRRCEIVNLTSRPDLVGKTCVVNEYLADEDLLKVAVEGRKKEELVLSADNLKRRDRTPEDCGYFIEFKGGRTIRHEFDSKEECQAFIASLRNGEDESTVTAEDEARAEKAATDLLAELGLDDVCVEQPSGQRASKTKKKGKRGKKKRR</sequence>
<feature type="compositionally biased region" description="Basic residues" evidence="6">
    <location>
        <begin position="500"/>
        <end position="514"/>
    </location>
</feature>
<dbReference type="InterPro" id="IPR047126">
    <property type="entry name" value="RNF141-like"/>
</dbReference>
<dbReference type="PROSITE" id="PS50089">
    <property type="entry name" value="ZF_RING_2"/>
    <property type="match status" value="1"/>
</dbReference>
<dbReference type="SMART" id="SM00184">
    <property type="entry name" value="RING"/>
    <property type="match status" value="1"/>
</dbReference>
<evidence type="ECO:0000256" key="4">
    <source>
        <dbReference type="PROSITE-ProRule" id="PRU00023"/>
    </source>
</evidence>
<evidence type="ECO:0000256" key="3">
    <source>
        <dbReference type="ARBA" id="ARBA00022833"/>
    </source>
</evidence>
<protein>
    <recommendedName>
        <fullName evidence="7">RING-type domain-containing protein</fullName>
    </recommendedName>
</protein>
<gene>
    <name evidence="8" type="ORF">THAOC_12952</name>
</gene>
<dbReference type="SUPFAM" id="SSF48403">
    <property type="entry name" value="Ankyrin repeat"/>
    <property type="match status" value="1"/>
</dbReference>
<dbReference type="PROSITE" id="PS00518">
    <property type="entry name" value="ZF_RING_1"/>
    <property type="match status" value="1"/>
</dbReference>
<accession>K0T6U3</accession>
<organism evidence="8 9">
    <name type="scientific">Thalassiosira oceanica</name>
    <name type="common">Marine diatom</name>
    <dbReference type="NCBI Taxonomy" id="159749"/>
    <lineage>
        <taxon>Eukaryota</taxon>
        <taxon>Sar</taxon>
        <taxon>Stramenopiles</taxon>
        <taxon>Ochrophyta</taxon>
        <taxon>Bacillariophyta</taxon>
        <taxon>Coscinodiscophyceae</taxon>
        <taxon>Thalassiosirophycidae</taxon>
        <taxon>Thalassiosirales</taxon>
        <taxon>Thalassiosiraceae</taxon>
        <taxon>Thalassiosira</taxon>
    </lineage>
</organism>
<name>K0T6U3_THAOC</name>
<evidence type="ECO:0000259" key="7">
    <source>
        <dbReference type="PROSITE" id="PS50089"/>
    </source>
</evidence>
<dbReference type="InterPro" id="IPR002110">
    <property type="entry name" value="Ankyrin_rpt"/>
</dbReference>
<keyword evidence="3" id="KW-0862">Zinc</keyword>
<evidence type="ECO:0000313" key="9">
    <source>
        <dbReference type="Proteomes" id="UP000266841"/>
    </source>
</evidence>